<dbReference type="InterPro" id="IPR050426">
    <property type="entry name" value="Glycosyltransferase_28"/>
</dbReference>
<dbReference type="AlphaFoldDB" id="A0A812I7B2"/>
<dbReference type="GO" id="GO:0008194">
    <property type="term" value="F:UDP-glycosyltransferase activity"/>
    <property type="evidence" value="ECO:0007669"/>
    <property type="project" value="InterPro"/>
</dbReference>
<organism evidence="2 3">
    <name type="scientific">Symbiodinium natans</name>
    <dbReference type="NCBI Taxonomy" id="878477"/>
    <lineage>
        <taxon>Eukaryota</taxon>
        <taxon>Sar</taxon>
        <taxon>Alveolata</taxon>
        <taxon>Dinophyceae</taxon>
        <taxon>Suessiales</taxon>
        <taxon>Symbiodiniaceae</taxon>
        <taxon>Symbiodinium</taxon>
    </lineage>
</organism>
<dbReference type="OrthoDB" id="5835829at2759"/>
<keyword evidence="3" id="KW-1185">Reference proteome</keyword>
<proteinExistence type="predicted"/>
<evidence type="ECO:0000313" key="2">
    <source>
        <dbReference type="EMBL" id="CAE7021658.1"/>
    </source>
</evidence>
<protein>
    <submittedName>
        <fullName evidence="2">YojK protein</fullName>
    </submittedName>
</protein>
<dbReference type="Pfam" id="PF00201">
    <property type="entry name" value="UDPGT"/>
    <property type="match status" value="1"/>
</dbReference>
<name>A0A812I7B2_9DINO</name>
<dbReference type="PANTHER" id="PTHR48050">
    <property type="entry name" value="STEROL 3-BETA-GLUCOSYLTRANSFERASE"/>
    <property type="match status" value="1"/>
</dbReference>
<dbReference type="CDD" id="cd03784">
    <property type="entry name" value="GT1_Gtf-like"/>
    <property type="match status" value="1"/>
</dbReference>
<evidence type="ECO:0000256" key="1">
    <source>
        <dbReference type="ARBA" id="ARBA00022679"/>
    </source>
</evidence>
<reference evidence="2" key="1">
    <citation type="submission" date="2021-02" db="EMBL/GenBank/DDBJ databases">
        <authorList>
            <person name="Dougan E. K."/>
            <person name="Rhodes N."/>
            <person name="Thang M."/>
            <person name="Chan C."/>
        </authorList>
    </citation>
    <scope>NUCLEOTIDE SEQUENCE</scope>
</reference>
<dbReference type="Gene3D" id="3.40.50.2000">
    <property type="entry name" value="Glycogen Phosphorylase B"/>
    <property type="match status" value="2"/>
</dbReference>
<dbReference type="SUPFAM" id="SSF53756">
    <property type="entry name" value="UDP-Glycosyltransferase/glycogen phosphorylase"/>
    <property type="match status" value="1"/>
</dbReference>
<evidence type="ECO:0000313" key="3">
    <source>
        <dbReference type="Proteomes" id="UP000604046"/>
    </source>
</evidence>
<gene>
    <name evidence="2" type="primary">yojK</name>
    <name evidence="2" type="ORF">SNAT2548_LOCUS2866</name>
</gene>
<dbReference type="PANTHER" id="PTHR48050:SF13">
    <property type="entry name" value="STEROL 3-BETA-GLUCOSYLTRANSFERASE UGT80A2"/>
    <property type="match status" value="1"/>
</dbReference>
<sequence length="491" mass="52568">MGCTPITSRISLRSRFSFQNILPFTSLLAPNMAQQHVVFVNLAAAGHMNPTLPVVSELCARGVAVTYFVEAKMREVVEAAGAQWKLLEDCRTLTDEQKAKYVPDGTPPEEYGFPMSVLAVAAGQLPGLLSQLRSLSPHPTVIVHDPFLPHPLVAARILGIPAVSTLTMPGPGVAVRPAEKWESNEVVRRARKEIQDVYGEDVFAYGGLMEFYSPQGSIVTTIDELFVPPAPGVQRARFGHFPFTCVGPLVDAKVKRVSHPNADADSKQSSGLPWDVIEGALAESKRLVLVSLGTVANSHYWDKKIGEQAAHNGLDNCTGKEIVQFVFRTVFEALEEEEDLLVVLVVGCQPDVLDGLPTPPSNFIVRKTVPQIELLPKCHAFLSHCGANSMHEALGFGIPVVGVPLFGDQVSNSRSLAESGAGISFASPLQTLSGPPLRAAMRQLVDAGPGNPFRQAAEGLGRRMQAAGGVKRAVEVILETGIAKQSALAGA</sequence>
<dbReference type="EMBL" id="CAJNDS010000172">
    <property type="protein sequence ID" value="CAE7021658.1"/>
    <property type="molecule type" value="Genomic_DNA"/>
</dbReference>
<dbReference type="Proteomes" id="UP000604046">
    <property type="component" value="Unassembled WGS sequence"/>
</dbReference>
<dbReference type="InterPro" id="IPR002213">
    <property type="entry name" value="UDP_glucos_trans"/>
</dbReference>
<keyword evidence="1" id="KW-0808">Transferase</keyword>
<comment type="caution">
    <text evidence="2">The sequence shown here is derived from an EMBL/GenBank/DDBJ whole genome shotgun (WGS) entry which is preliminary data.</text>
</comment>
<accession>A0A812I7B2</accession>